<comment type="caution">
    <text evidence="2">The sequence shown here is derived from an EMBL/GenBank/DDBJ whole genome shotgun (WGS) entry which is preliminary data.</text>
</comment>
<dbReference type="RefSeq" id="WP_165243980.1">
    <property type="nucleotide sequence ID" value="NZ_JAAKZV010000273.1"/>
</dbReference>
<evidence type="ECO:0000256" key="1">
    <source>
        <dbReference type="SAM" id="Phobius"/>
    </source>
</evidence>
<protein>
    <submittedName>
        <fullName evidence="2">ABC transporter permease</fullName>
    </submittedName>
</protein>
<evidence type="ECO:0000313" key="2">
    <source>
        <dbReference type="EMBL" id="NGN69236.1"/>
    </source>
</evidence>
<keyword evidence="1" id="KW-1133">Transmembrane helix</keyword>
<accession>A0A6G4UC33</accession>
<feature type="transmembrane region" description="Helical" evidence="1">
    <location>
        <begin position="21"/>
        <end position="47"/>
    </location>
</feature>
<dbReference type="AlphaFoldDB" id="A0A6G4UC33"/>
<keyword evidence="1" id="KW-0812">Transmembrane</keyword>
<feature type="transmembrane region" description="Helical" evidence="1">
    <location>
        <begin position="67"/>
        <end position="89"/>
    </location>
</feature>
<dbReference type="Proteomes" id="UP000481583">
    <property type="component" value="Unassembled WGS sequence"/>
</dbReference>
<feature type="transmembrane region" description="Helical" evidence="1">
    <location>
        <begin position="110"/>
        <end position="134"/>
    </location>
</feature>
<reference evidence="2 3" key="1">
    <citation type="submission" date="2020-02" db="EMBL/GenBank/DDBJ databases">
        <title>Whole-genome analyses of novel actinobacteria.</title>
        <authorList>
            <person name="Sahin N."/>
        </authorList>
    </citation>
    <scope>NUCLEOTIDE SEQUENCE [LARGE SCALE GENOMIC DNA]</scope>
    <source>
        <strain evidence="2 3">A7024</strain>
    </source>
</reference>
<feature type="transmembrane region" description="Helical" evidence="1">
    <location>
        <begin position="154"/>
        <end position="173"/>
    </location>
</feature>
<name>A0A6G4UC33_9ACTN</name>
<feature type="non-terminal residue" evidence="2">
    <location>
        <position position="228"/>
    </location>
</feature>
<keyword evidence="1" id="KW-0472">Membrane</keyword>
<proteinExistence type="predicted"/>
<gene>
    <name evidence="2" type="ORF">G5C51_35790</name>
</gene>
<keyword evidence="3" id="KW-1185">Reference proteome</keyword>
<evidence type="ECO:0000313" key="3">
    <source>
        <dbReference type="Proteomes" id="UP000481583"/>
    </source>
</evidence>
<feature type="transmembrane region" description="Helical" evidence="1">
    <location>
        <begin position="180"/>
        <end position="205"/>
    </location>
</feature>
<sequence>MSGFQEAAAAEWLKLRSVRSTWWFLAGAVALMLLVAPGTALTVGNNLEGTDEPLHSVAVAPLAGTGVLYGVNIVFGALALLAVTAEFASRSMSVSLACVPSRGRLLGAKAVVAGAAVFAAGVPVAALGLVTSVGPLGDYAAPVAAGAATGQVLAMGYYLAMVAVLAVGLGAVVRSTAGALAVLFVLLWVLPMALESLAELVGSWVGVLAELTPTMAAERFIGGEWAYG</sequence>
<organism evidence="2 3">
    <name type="scientific">Streptomyces coryli</name>
    <dbReference type="NCBI Taxonomy" id="1128680"/>
    <lineage>
        <taxon>Bacteria</taxon>
        <taxon>Bacillati</taxon>
        <taxon>Actinomycetota</taxon>
        <taxon>Actinomycetes</taxon>
        <taxon>Kitasatosporales</taxon>
        <taxon>Streptomycetaceae</taxon>
        <taxon>Streptomyces</taxon>
    </lineage>
</organism>
<dbReference type="EMBL" id="JAAKZV010000273">
    <property type="protein sequence ID" value="NGN69236.1"/>
    <property type="molecule type" value="Genomic_DNA"/>
</dbReference>